<dbReference type="Pfam" id="PF02844">
    <property type="entry name" value="GARS_N"/>
    <property type="match status" value="1"/>
</dbReference>
<dbReference type="eggNOG" id="COG0151">
    <property type="taxonomic scope" value="Bacteria"/>
</dbReference>
<keyword evidence="2" id="KW-0436">Ligase</keyword>
<dbReference type="PANTHER" id="PTHR43472">
    <property type="entry name" value="PHOSPHORIBOSYLAMINE--GLYCINE LIGASE"/>
    <property type="match status" value="1"/>
</dbReference>
<name>W4VGI2_9BACI</name>
<dbReference type="InterPro" id="IPR016185">
    <property type="entry name" value="PreATP-grasp_dom_sf"/>
</dbReference>
<dbReference type="AlphaFoldDB" id="W4VGI2"/>
<gene>
    <name evidence="2" type="ORF">JCM21714_1317</name>
</gene>
<dbReference type="Gene3D" id="3.40.50.20">
    <property type="match status" value="1"/>
</dbReference>
<dbReference type="InterPro" id="IPR020562">
    <property type="entry name" value="PRibGlycinamide_synth_N"/>
</dbReference>
<dbReference type="STRING" id="1298598.JCM21714_1317"/>
<dbReference type="SUPFAM" id="SSF52440">
    <property type="entry name" value="PreATP-grasp domain"/>
    <property type="match status" value="1"/>
</dbReference>
<dbReference type="Proteomes" id="UP000019102">
    <property type="component" value="Unassembled WGS sequence"/>
</dbReference>
<dbReference type="PANTHER" id="PTHR43472:SF1">
    <property type="entry name" value="PHOSPHORIBOSYLAMINE--GLYCINE LIGASE, CHLOROPLASTIC"/>
    <property type="match status" value="1"/>
</dbReference>
<dbReference type="InterPro" id="IPR000115">
    <property type="entry name" value="PRibGlycinamide_synth"/>
</dbReference>
<protein>
    <submittedName>
        <fullName evidence="2">Phosphoribosylamine-glycine ligase</fullName>
    </submittedName>
</protein>
<dbReference type="GO" id="GO:0004637">
    <property type="term" value="F:phosphoribosylamine-glycine ligase activity"/>
    <property type="evidence" value="ECO:0007669"/>
    <property type="project" value="InterPro"/>
</dbReference>
<proteinExistence type="predicted"/>
<accession>W4VGI2</accession>
<dbReference type="GO" id="GO:0009113">
    <property type="term" value="P:purine nucleobase biosynthetic process"/>
    <property type="evidence" value="ECO:0007669"/>
    <property type="project" value="InterPro"/>
</dbReference>
<comment type="caution">
    <text evidence="2">The sequence shown here is derived from an EMBL/GenBank/DDBJ whole genome shotgun (WGS) entry which is preliminary data.</text>
</comment>
<sequence>MKVLVIGGGGREHIIVKKLKESKRVSNIYAAPGNGGIANDATCVAIKDDAIDELVDFALKHQIDWTIVGPEVPLTKE</sequence>
<evidence type="ECO:0000313" key="2">
    <source>
        <dbReference type="EMBL" id="GAE92327.1"/>
    </source>
</evidence>
<reference evidence="2 3" key="1">
    <citation type="journal article" date="2014" name="Genome Announc.">
        <title>Draft Genome Sequence of the Boron-Tolerant and Moderately Halotolerant Bacterium Gracilibacillus boraciitolerans JCM 21714T.</title>
        <authorList>
            <person name="Ahmed I."/>
            <person name="Oshima K."/>
            <person name="Suda W."/>
            <person name="Kitamura K."/>
            <person name="Iida T."/>
            <person name="Ohmori Y."/>
            <person name="Fujiwara T."/>
            <person name="Hattori M."/>
            <person name="Ohkuma M."/>
        </authorList>
    </citation>
    <scope>NUCLEOTIDE SEQUENCE [LARGE SCALE GENOMIC DNA]</scope>
    <source>
        <strain evidence="2 3">JCM 21714</strain>
    </source>
</reference>
<dbReference type="EMBL" id="BAVS01000004">
    <property type="protein sequence ID" value="GAE92327.1"/>
    <property type="molecule type" value="Genomic_DNA"/>
</dbReference>
<evidence type="ECO:0000313" key="3">
    <source>
        <dbReference type="Proteomes" id="UP000019102"/>
    </source>
</evidence>
<keyword evidence="3" id="KW-1185">Reference proteome</keyword>
<evidence type="ECO:0000259" key="1">
    <source>
        <dbReference type="Pfam" id="PF02844"/>
    </source>
</evidence>
<feature type="domain" description="Phosphoribosylglycinamide synthetase N-terminal" evidence="1">
    <location>
        <begin position="1"/>
        <end position="76"/>
    </location>
</feature>
<organism evidence="2 3">
    <name type="scientific">Gracilibacillus boraciitolerans JCM 21714</name>
    <dbReference type="NCBI Taxonomy" id="1298598"/>
    <lineage>
        <taxon>Bacteria</taxon>
        <taxon>Bacillati</taxon>
        <taxon>Bacillota</taxon>
        <taxon>Bacilli</taxon>
        <taxon>Bacillales</taxon>
        <taxon>Bacillaceae</taxon>
        <taxon>Gracilibacillus</taxon>
    </lineage>
</organism>